<dbReference type="EMBL" id="CAWUFR010000033">
    <property type="protein sequence ID" value="CAK6958347.1"/>
    <property type="molecule type" value="Genomic_DNA"/>
</dbReference>
<feature type="region of interest" description="Disordered" evidence="2">
    <location>
        <begin position="1"/>
        <end position="46"/>
    </location>
</feature>
<dbReference type="Pfam" id="PF15316">
    <property type="entry name" value="MDFI"/>
    <property type="match status" value="1"/>
</dbReference>
<gene>
    <name evidence="3" type="ORF">FSCOSCO3_A032205</name>
</gene>
<accession>A0AAV1NGK1</accession>
<organism evidence="3 4">
    <name type="scientific">Scomber scombrus</name>
    <name type="common">Atlantic mackerel</name>
    <name type="synonym">Scomber vernalis</name>
    <dbReference type="NCBI Taxonomy" id="13677"/>
    <lineage>
        <taxon>Eukaryota</taxon>
        <taxon>Metazoa</taxon>
        <taxon>Chordata</taxon>
        <taxon>Craniata</taxon>
        <taxon>Vertebrata</taxon>
        <taxon>Euteleostomi</taxon>
        <taxon>Actinopterygii</taxon>
        <taxon>Neopterygii</taxon>
        <taxon>Teleostei</taxon>
        <taxon>Neoteleostei</taxon>
        <taxon>Acanthomorphata</taxon>
        <taxon>Pelagiaria</taxon>
        <taxon>Scombriformes</taxon>
        <taxon>Scombridae</taxon>
        <taxon>Scomber</taxon>
    </lineage>
</organism>
<comment type="similarity">
    <text evidence="1">Belongs to the MDFI family.</text>
</comment>
<evidence type="ECO:0000313" key="4">
    <source>
        <dbReference type="Proteomes" id="UP001314229"/>
    </source>
</evidence>
<evidence type="ECO:0000313" key="3">
    <source>
        <dbReference type="EMBL" id="CAK6958347.1"/>
    </source>
</evidence>
<comment type="caution">
    <text evidence="3">The sequence shown here is derived from an EMBL/GenBank/DDBJ whole genome shotgun (WGS) entry which is preliminary data.</text>
</comment>
<evidence type="ECO:0000256" key="2">
    <source>
        <dbReference type="SAM" id="MobiDB-lite"/>
    </source>
</evidence>
<dbReference type="AlphaFoldDB" id="A0AAV1NGK1"/>
<protein>
    <submittedName>
        <fullName evidence="3">MyoD family inhibitor domain-containing protein isoform X1</fullName>
    </submittedName>
</protein>
<reference evidence="3 4" key="1">
    <citation type="submission" date="2024-01" db="EMBL/GenBank/DDBJ databases">
        <authorList>
            <person name="Alioto T."/>
            <person name="Alioto T."/>
            <person name="Gomez Garrido J."/>
        </authorList>
    </citation>
    <scope>NUCLEOTIDE SEQUENCE [LARGE SCALE GENOMIC DNA]</scope>
</reference>
<feature type="compositionally biased region" description="Polar residues" evidence="2">
    <location>
        <begin position="23"/>
        <end position="46"/>
    </location>
</feature>
<proteinExistence type="inferred from homology"/>
<dbReference type="Proteomes" id="UP001314229">
    <property type="component" value="Unassembled WGS sequence"/>
</dbReference>
<feature type="compositionally biased region" description="Basic and acidic residues" evidence="2">
    <location>
        <begin position="10"/>
        <end position="20"/>
    </location>
</feature>
<dbReference type="InterPro" id="IPR026134">
    <property type="entry name" value="MDFI/MDFIC"/>
</dbReference>
<evidence type="ECO:0000256" key="1">
    <source>
        <dbReference type="ARBA" id="ARBA00025778"/>
    </source>
</evidence>
<dbReference type="GO" id="GO:0010468">
    <property type="term" value="P:regulation of gene expression"/>
    <property type="evidence" value="ECO:0007669"/>
    <property type="project" value="UniProtKB-ARBA"/>
</dbReference>
<name>A0AAV1NGK1_SCOSC</name>
<keyword evidence="4" id="KW-1185">Reference proteome</keyword>
<sequence length="246" mass="26948">MDAKLNSAVKNEKTDDERGNQPKLHNSLTTATRSHTVPDNTTSGQTGSLVEVSSLEHISTDDTELSSWDFAENAFSNKTIEASIESNLHDNPKSKDTRVVSICSPRSVKKKQPQPLSALLPPSMEARTAYEVSQPITSISRSQEKLKTTTVHTEPSDGVELCASFLLACLFCHPLDCLLATVRGCNQCVCSLCSSLCGYESITHHCDFFGCLGVHRFLCDCPVCDICLQATECLDLAMEISQMLYH</sequence>